<comment type="caution">
    <text evidence="1">The sequence shown here is derived from an EMBL/GenBank/DDBJ whole genome shotgun (WGS) entry which is preliminary data.</text>
</comment>
<dbReference type="OrthoDB" id="2017974at2759"/>
<evidence type="ECO:0000313" key="2">
    <source>
        <dbReference type="Proteomes" id="UP000092993"/>
    </source>
</evidence>
<accession>A0A1C7M0P8</accession>
<name>A0A1C7M0P8_GRIFR</name>
<keyword evidence="2" id="KW-1185">Reference proteome</keyword>
<gene>
    <name evidence="1" type="ORF">A0H81_09952</name>
</gene>
<protein>
    <submittedName>
        <fullName evidence="1">Uncharacterized protein</fullName>
    </submittedName>
</protein>
<evidence type="ECO:0000313" key="1">
    <source>
        <dbReference type="EMBL" id="OBZ70298.1"/>
    </source>
</evidence>
<proteinExistence type="predicted"/>
<organism evidence="1 2">
    <name type="scientific">Grifola frondosa</name>
    <name type="common">Maitake</name>
    <name type="synonym">Polyporus frondosus</name>
    <dbReference type="NCBI Taxonomy" id="5627"/>
    <lineage>
        <taxon>Eukaryota</taxon>
        <taxon>Fungi</taxon>
        <taxon>Dikarya</taxon>
        <taxon>Basidiomycota</taxon>
        <taxon>Agaricomycotina</taxon>
        <taxon>Agaricomycetes</taxon>
        <taxon>Polyporales</taxon>
        <taxon>Grifolaceae</taxon>
        <taxon>Grifola</taxon>
    </lineage>
</organism>
<dbReference type="EMBL" id="LUGG01000014">
    <property type="protein sequence ID" value="OBZ70298.1"/>
    <property type="molecule type" value="Genomic_DNA"/>
</dbReference>
<sequence>MDVDPTGSTAEDFVPSHALDALHLQIIDHFTAVLKEIADGVRKRTGDLAPAVSTSVHAPAHRRKEFNSWTIGDCLEYLGTKQVLRTSTPPLRVFLLRRNAERGWRRGQDWSRQDWMNALEALHDVGMKFQSGVLLRSLEAVMPHVFWIFNSPMRPTGI</sequence>
<reference evidence="1 2" key="1">
    <citation type="submission" date="2016-03" db="EMBL/GenBank/DDBJ databases">
        <title>Whole genome sequencing of Grifola frondosa 9006-11.</title>
        <authorList>
            <person name="Min B."/>
            <person name="Park H."/>
            <person name="Kim J.-G."/>
            <person name="Cho H."/>
            <person name="Oh Y.-L."/>
            <person name="Kong W.-S."/>
            <person name="Choi I.-G."/>
        </authorList>
    </citation>
    <scope>NUCLEOTIDE SEQUENCE [LARGE SCALE GENOMIC DNA]</scope>
    <source>
        <strain evidence="1 2">9006-11</strain>
    </source>
</reference>
<dbReference type="STRING" id="5627.A0A1C7M0P8"/>
<dbReference type="AlphaFoldDB" id="A0A1C7M0P8"/>
<dbReference type="Proteomes" id="UP000092993">
    <property type="component" value="Unassembled WGS sequence"/>
</dbReference>